<dbReference type="EMBL" id="JACSDZ010000003">
    <property type="protein sequence ID" value="KAF7409712.1"/>
    <property type="molecule type" value="Genomic_DNA"/>
</dbReference>
<dbReference type="GO" id="GO:0080019">
    <property type="term" value="F:alcohol-forming very long-chain fatty acyl-CoA reductase activity"/>
    <property type="evidence" value="ECO:0007669"/>
    <property type="project" value="InterPro"/>
</dbReference>
<evidence type="ECO:0000259" key="12">
    <source>
        <dbReference type="Pfam" id="PF07993"/>
    </source>
</evidence>
<keyword evidence="7 10" id="KW-0443">Lipid metabolism</keyword>
<keyword evidence="6 10" id="KW-1133">Transmembrane helix</keyword>
<evidence type="ECO:0000259" key="11">
    <source>
        <dbReference type="Pfam" id="PF03015"/>
    </source>
</evidence>
<dbReference type="EC" id="1.2.1.84" evidence="10"/>
<keyword evidence="3 10" id="KW-0444">Lipid biosynthesis</keyword>
<evidence type="ECO:0000256" key="7">
    <source>
        <dbReference type="ARBA" id="ARBA00023098"/>
    </source>
</evidence>
<dbReference type="InterPro" id="IPR033640">
    <property type="entry name" value="FAR_C"/>
</dbReference>
<comment type="caution">
    <text evidence="13">The sequence shown here is derived from an EMBL/GenBank/DDBJ whole genome shotgun (WGS) entry which is preliminary data.</text>
</comment>
<dbReference type="GO" id="GO:0005777">
    <property type="term" value="C:peroxisome"/>
    <property type="evidence" value="ECO:0007669"/>
    <property type="project" value="TreeGrafter"/>
</dbReference>
<keyword evidence="8 10" id="KW-0472">Membrane</keyword>
<dbReference type="PANTHER" id="PTHR11011">
    <property type="entry name" value="MALE STERILITY PROTEIN 2-RELATED"/>
    <property type="match status" value="1"/>
</dbReference>
<evidence type="ECO:0000256" key="3">
    <source>
        <dbReference type="ARBA" id="ARBA00022516"/>
    </source>
</evidence>
<feature type="transmembrane region" description="Helical" evidence="10">
    <location>
        <begin position="387"/>
        <end position="411"/>
    </location>
</feature>
<evidence type="ECO:0000256" key="5">
    <source>
        <dbReference type="ARBA" id="ARBA00022857"/>
    </source>
</evidence>
<keyword evidence="4 10" id="KW-0812">Transmembrane</keyword>
<dbReference type="PANTHER" id="PTHR11011:SF45">
    <property type="entry name" value="FATTY ACYL-COA REDUCTASE CG8306-RELATED"/>
    <property type="match status" value="1"/>
</dbReference>
<evidence type="ECO:0000256" key="2">
    <source>
        <dbReference type="ARBA" id="ARBA00005928"/>
    </source>
</evidence>
<proteinExistence type="inferred from homology"/>
<comment type="subcellular location">
    <subcellularLocation>
        <location evidence="1">Membrane</location>
        <topology evidence="1">Multi-pass membrane protein</topology>
    </subcellularLocation>
</comment>
<feature type="domain" description="Thioester reductase (TE)" evidence="12">
    <location>
        <begin position="56"/>
        <end position="324"/>
    </location>
</feature>
<dbReference type="InterPro" id="IPR026055">
    <property type="entry name" value="FAR"/>
</dbReference>
<accession>A0A834NHN2</accession>
<dbReference type="CDD" id="cd09071">
    <property type="entry name" value="FAR_C"/>
    <property type="match status" value="1"/>
</dbReference>
<evidence type="ECO:0000313" key="14">
    <source>
        <dbReference type="Proteomes" id="UP000617340"/>
    </source>
</evidence>
<dbReference type="SUPFAM" id="SSF51735">
    <property type="entry name" value="NAD(P)-binding Rossmann-fold domains"/>
    <property type="match status" value="1"/>
</dbReference>
<feature type="transmembrane region" description="Helical" evidence="10">
    <location>
        <begin position="501"/>
        <end position="522"/>
    </location>
</feature>
<keyword evidence="14" id="KW-1185">Reference proteome</keyword>
<dbReference type="GO" id="GO:0016020">
    <property type="term" value="C:membrane"/>
    <property type="evidence" value="ECO:0007669"/>
    <property type="project" value="UniProtKB-SubCell"/>
</dbReference>
<dbReference type="FunFam" id="3.40.50.720:FF:000143">
    <property type="entry name" value="Fatty acyl-CoA reductase"/>
    <property type="match status" value="1"/>
</dbReference>
<dbReference type="GO" id="GO:0035336">
    <property type="term" value="P:long-chain fatty-acyl-CoA metabolic process"/>
    <property type="evidence" value="ECO:0007669"/>
    <property type="project" value="TreeGrafter"/>
</dbReference>
<keyword evidence="5 10" id="KW-0521">NADP</keyword>
<comment type="similarity">
    <text evidence="2 10">Belongs to the fatty acyl-CoA reductase family.</text>
</comment>
<dbReference type="Proteomes" id="UP000617340">
    <property type="component" value="Unassembled WGS sequence"/>
</dbReference>
<gene>
    <name evidence="13" type="ORF">HZH68_004093</name>
</gene>
<comment type="catalytic activity">
    <reaction evidence="9 10">
        <text>a long-chain fatty acyl-CoA + 2 NADPH + 2 H(+) = a long-chain primary fatty alcohol + 2 NADP(+) + CoA</text>
        <dbReference type="Rhea" id="RHEA:52716"/>
        <dbReference type="ChEBI" id="CHEBI:15378"/>
        <dbReference type="ChEBI" id="CHEBI:57287"/>
        <dbReference type="ChEBI" id="CHEBI:57783"/>
        <dbReference type="ChEBI" id="CHEBI:58349"/>
        <dbReference type="ChEBI" id="CHEBI:77396"/>
        <dbReference type="ChEBI" id="CHEBI:83139"/>
        <dbReference type="EC" id="1.2.1.84"/>
    </reaction>
</comment>
<feature type="domain" description="Fatty acyl-CoA reductase C-terminal" evidence="11">
    <location>
        <begin position="397"/>
        <end position="488"/>
    </location>
</feature>
<protein>
    <recommendedName>
        <fullName evidence="10">Fatty acyl-CoA reductase</fullName>
        <ecNumber evidence="10">1.2.1.84</ecNumber>
    </recommendedName>
</protein>
<dbReference type="CDD" id="cd05236">
    <property type="entry name" value="FAR-N_SDR_e"/>
    <property type="match status" value="1"/>
</dbReference>
<sequence>MPVNESSTELPEIQVDGYTTGGKKLEINGINKVKIDNLNKMTSQVNDFYNGKNIFLTGGTGFLGICFVEKLLRSCPDLKNIYLLIRPKKGKQINERLEELTQNSVFDRLREENKTELFKKLIAISGDISEDNLGLSNEDRLQLIENVQIVVHSAATLDFEVSLKNAVLINLLGTRRVIQLCQEIKNLKALVHVSSAYVNSVLYDVQEKIYPPPEDVNKVLKLVKELDDKALEDETPKLLGEHPNSYTFTKHLAEHEIANAHLPSAIIRPSMIVGAWKEPVPGWTISKNGPTGFLMGASKGIVRRLPIAKSLIYDYIPVDIVVNTLITAAYAVNRDGGNNVKVYHCTSSTCNPFKWECVESKITPFLHRYPLKSAVWYPHLKIINSLFLFRISAFFVHIIPAFILDTITRLLGGRPILIRLHNNINKSLDRLEKFIFTEWKFNNPVFMDLKKSLSEEDKDKFFMNIESLVWEDYFLNLVLGVRIYLSKDPKKTLKKARSKNLILMVAHLSLQALLLGFFWWVVKVLFNSSWTKTSMAVPIIYFFFDQL</sequence>
<dbReference type="InterPro" id="IPR036291">
    <property type="entry name" value="NAD(P)-bd_dom_sf"/>
</dbReference>
<dbReference type="GO" id="GO:0102965">
    <property type="term" value="F:alcohol-forming long-chain fatty acyl-CoA reductase activity"/>
    <property type="evidence" value="ECO:0007669"/>
    <property type="project" value="UniProtKB-EC"/>
</dbReference>
<name>A0A834NHN2_VESGE</name>
<evidence type="ECO:0000256" key="10">
    <source>
        <dbReference type="RuleBase" id="RU363097"/>
    </source>
</evidence>
<evidence type="ECO:0000256" key="8">
    <source>
        <dbReference type="ARBA" id="ARBA00023136"/>
    </source>
</evidence>
<evidence type="ECO:0000313" key="13">
    <source>
        <dbReference type="EMBL" id="KAF7409712.1"/>
    </source>
</evidence>
<comment type="function">
    <text evidence="10">Catalyzes the reduction of fatty acyl-CoA to fatty alcohols.</text>
</comment>
<evidence type="ECO:0000256" key="9">
    <source>
        <dbReference type="ARBA" id="ARBA00052530"/>
    </source>
</evidence>
<dbReference type="Pfam" id="PF03015">
    <property type="entry name" value="Sterile"/>
    <property type="match status" value="1"/>
</dbReference>
<dbReference type="Pfam" id="PF07993">
    <property type="entry name" value="NAD_binding_4"/>
    <property type="match status" value="1"/>
</dbReference>
<dbReference type="AlphaFoldDB" id="A0A834NHN2"/>
<organism evidence="13 14">
    <name type="scientific">Vespula germanica</name>
    <name type="common">German yellow jacket</name>
    <name type="synonym">Paravespula germanica</name>
    <dbReference type="NCBI Taxonomy" id="30212"/>
    <lineage>
        <taxon>Eukaryota</taxon>
        <taxon>Metazoa</taxon>
        <taxon>Ecdysozoa</taxon>
        <taxon>Arthropoda</taxon>
        <taxon>Hexapoda</taxon>
        <taxon>Insecta</taxon>
        <taxon>Pterygota</taxon>
        <taxon>Neoptera</taxon>
        <taxon>Endopterygota</taxon>
        <taxon>Hymenoptera</taxon>
        <taxon>Apocrita</taxon>
        <taxon>Aculeata</taxon>
        <taxon>Vespoidea</taxon>
        <taxon>Vespidae</taxon>
        <taxon>Vespinae</taxon>
        <taxon>Vespula</taxon>
    </lineage>
</organism>
<evidence type="ECO:0000256" key="4">
    <source>
        <dbReference type="ARBA" id="ARBA00022692"/>
    </source>
</evidence>
<evidence type="ECO:0000256" key="6">
    <source>
        <dbReference type="ARBA" id="ARBA00022989"/>
    </source>
</evidence>
<evidence type="ECO:0000256" key="1">
    <source>
        <dbReference type="ARBA" id="ARBA00004141"/>
    </source>
</evidence>
<dbReference type="InterPro" id="IPR013120">
    <property type="entry name" value="FAR_NAD-bd"/>
</dbReference>
<reference evidence="13" key="1">
    <citation type="journal article" date="2020" name="G3 (Bethesda)">
        <title>High-Quality Assemblies for Three Invasive Social Wasps from the &lt;i&gt;Vespula&lt;/i&gt; Genus.</title>
        <authorList>
            <person name="Harrop T.W.R."/>
            <person name="Guhlin J."/>
            <person name="McLaughlin G.M."/>
            <person name="Permina E."/>
            <person name="Stockwell P."/>
            <person name="Gilligan J."/>
            <person name="Le Lec M.F."/>
            <person name="Gruber M.A.M."/>
            <person name="Quinn O."/>
            <person name="Lovegrove M."/>
            <person name="Duncan E.J."/>
            <person name="Remnant E.J."/>
            <person name="Van Eeckhoven J."/>
            <person name="Graham B."/>
            <person name="Knapp R.A."/>
            <person name="Langford K.W."/>
            <person name="Kronenberg Z."/>
            <person name="Press M.O."/>
            <person name="Eacker S.M."/>
            <person name="Wilson-Rankin E.E."/>
            <person name="Purcell J."/>
            <person name="Lester P.J."/>
            <person name="Dearden P.K."/>
        </authorList>
    </citation>
    <scope>NUCLEOTIDE SEQUENCE</scope>
    <source>
        <strain evidence="13">Linc-1</strain>
    </source>
</reference>
<dbReference type="Gene3D" id="3.40.50.720">
    <property type="entry name" value="NAD(P)-binding Rossmann-like Domain"/>
    <property type="match status" value="1"/>
</dbReference>
<keyword evidence="10" id="KW-0560">Oxidoreductase</keyword>